<dbReference type="InterPro" id="IPR019949">
    <property type="entry name" value="CmoO-like"/>
</dbReference>
<sequence length="327" mass="35552">MKYSLLDLAPVTEEGTAATALHNAADIAQHAEKWGYSRFWMAEHHNMEGIASAATAVALGYVASKTEHIRVGSAGIMLPNHAPFVVAEQFGTLDALYPGRVDLGLGRAPGTDGATLRALRRSPNDAENFPRDVQELLGYLAEAQPADVIKAVPGYGQKIPVWLLGSSTFGAQLAAHLGLPYAFASHFAPDYLHHALKAYRDNFKPSQYLDKPYVAAAMNVFAADSETEARYMMSSTQQQFIALRRGTPGKLKAPVEDISRVGSPQEIAGANHALTYTAVGTKDTVSRHMNQFIDDTGIDELILTCHGYDHDARLRSFEIASEVLNER</sequence>
<dbReference type="AlphaFoldDB" id="A0A432YW73"/>
<dbReference type="EMBL" id="PIQA01000001">
    <property type="protein sequence ID" value="RUO67570.1"/>
    <property type="molecule type" value="Genomic_DNA"/>
</dbReference>
<organism evidence="4 5">
    <name type="scientific">Idiomarina piscisalsi</name>
    <dbReference type="NCBI Taxonomy" id="1096243"/>
    <lineage>
        <taxon>Bacteria</taxon>
        <taxon>Pseudomonadati</taxon>
        <taxon>Pseudomonadota</taxon>
        <taxon>Gammaproteobacteria</taxon>
        <taxon>Alteromonadales</taxon>
        <taxon>Idiomarinaceae</taxon>
        <taxon>Idiomarina</taxon>
    </lineage>
</organism>
<dbReference type="PANTHER" id="PTHR30137:SF6">
    <property type="entry name" value="LUCIFERASE-LIKE MONOOXYGENASE"/>
    <property type="match status" value="1"/>
</dbReference>
<protein>
    <recommendedName>
        <fullName evidence="2">Luciferase-like monooxygenase</fullName>
    </recommendedName>
</protein>
<name>A0A432YW73_9GAMM</name>
<dbReference type="InterPro" id="IPR011251">
    <property type="entry name" value="Luciferase-like_dom"/>
</dbReference>
<comment type="similarity">
    <text evidence="1">To bacterial alkanal monooxygenase alpha and beta chains.</text>
</comment>
<dbReference type="InterPro" id="IPR036661">
    <property type="entry name" value="Luciferase-like_sf"/>
</dbReference>
<accession>A0A432YW73</accession>
<feature type="domain" description="Luciferase-like" evidence="3">
    <location>
        <begin position="1"/>
        <end position="299"/>
    </location>
</feature>
<dbReference type="CDD" id="cd00347">
    <property type="entry name" value="Flavin_utilizing_monoxygenases"/>
    <property type="match status" value="1"/>
</dbReference>
<dbReference type="SUPFAM" id="SSF51679">
    <property type="entry name" value="Bacterial luciferase-like"/>
    <property type="match status" value="1"/>
</dbReference>
<gene>
    <name evidence="4" type="ORF">CWI73_01505</name>
</gene>
<dbReference type="PANTHER" id="PTHR30137">
    <property type="entry name" value="LUCIFERASE-LIKE MONOOXYGENASE"/>
    <property type="match status" value="1"/>
</dbReference>
<comment type="caution">
    <text evidence="4">The sequence shown here is derived from an EMBL/GenBank/DDBJ whole genome shotgun (WGS) entry which is preliminary data.</text>
</comment>
<dbReference type="GO" id="GO:0016705">
    <property type="term" value="F:oxidoreductase activity, acting on paired donors, with incorporation or reduction of molecular oxygen"/>
    <property type="evidence" value="ECO:0007669"/>
    <property type="project" value="InterPro"/>
</dbReference>
<dbReference type="RefSeq" id="WP_126751234.1">
    <property type="nucleotide sequence ID" value="NZ_JBHUMT010000016.1"/>
</dbReference>
<dbReference type="Pfam" id="PF00296">
    <property type="entry name" value="Bac_luciferase"/>
    <property type="match status" value="1"/>
</dbReference>
<dbReference type="Gene3D" id="3.20.20.30">
    <property type="entry name" value="Luciferase-like domain"/>
    <property type="match status" value="1"/>
</dbReference>
<dbReference type="FunFam" id="3.20.20.30:FF:000002">
    <property type="entry name" value="LLM class flavin-dependent oxidoreductase"/>
    <property type="match status" value="1"/>
</dbReference>
<evidence type="ECO:0000313" key="5">
    <source>
        <dbReference type="Proteomes" id="UP000288361"/>
    </source>
</evidence>
<evidence type="ECO:0000256" key="1">
    <source>
        <dbReference type="ARBA" id="ARBA00007789"/>
    </source>
</evidence>
<reference evidence="4 5" key="1">
    <citation type="journal article" date="2011" name="Front. Microbiol.">
        <title>Genomic signatures of strain selection and enhancement in Bacillus atrophaeus var. globigii, a historical biowarfare simulant.</title>
        <authorList>
            <person name="Gibbons H.S."/>
            <person name="Broomall S.M."/>
            <person name="McNew L.A."/>
            <person name="Daligault H."/>
            <person name="Chapman C."/>
            <person name="Bruce D."/>
            <person name="Karavis M."/>
            <person name="Krepps M."/>
            <person name="McGregor P.A."/>
            <person name="Hong C."/>
            <person name="Park K.H."/>
            <person name="Akmal A."/>
            <person name="Feldman A."/>
            <person name="Lin J.S."/>
            <person name="Chang W.E."/>
            <person name="Higgs B.W."/>
            <person name="Demirev P."/>
            <person name="Lindquist J."/>
            <person name="Liem A."/>
            <person name="Fochler E."/>
            <person name="Read T.D."/>
            <person name="Tapia R."/>
            <person name="Johnson S."/>
            <person name="Bishop-Lilly K.A."/>
            <person name="Detter C."/>
            <person name="Han C."/>
            <person name="Sozhamannan S."/>
            <person name="Rosenzweig C.N."/>
            <person name="Skowronski E.W."/>
        </authorList>
    </citation>
    <scope>NUCLEOTIDE SEQUENCE [LARGE SCALE GENOMIC DNA]</scope>
    <source>
        <strain evidence="4 5">TPS4-2</strain>
    </source>
</reference>
<evidence type="ECO:0000256" key="2">
    <source>
        <dbReference type="ARBA" id="ARBA00074555"/>
    </source>
</evidence>
<proteinExistence type="predicted"/>
<evidence type="ECO:0000313" key="4">
    <source>
        <dbReference type="EMBL" id="RUO67570.1"/>
    </source>
</evidence>
<evidence type="ECO:0000259" key="3">
    <source>
        <dbReference type="Pfam" id="PF00296"/>
    </source>
</evidence>
<dbReference type="InterPro" id="IPR050766">
    <property type="entry name" value="Bact_Lucif_Oxidored"/>
</dbReference>
<dbReference type="Proteomes" id="UP000288361">
    <property type="component" value="Unassembled WGS sequence"/>
</dbReference>
<dbReference type="GO" id="GO:0005829">
    <property type="term" value="C:cytosol"/>
    <property type="evidence" value="ECO:0007669"/>
    <property type="project" value="TreeGrafter"/>
</dbReference>
<dbReference type="NCBIfam" id="TIGR03558">
    <property type="entry name" value="oxido_grp_1"/>
    <property type="match status" value="1"/>
</dbReference>